<comment type="caution">
    <text evidence="1">The sequence shown here is derived from an EMBL/GenBank/DDBJ whole genome shotgun (WGS) entry which is preliminary data.</text>
</comment>
<evidence type="ECO:0000313" key="1">
    <source>
        <dbReference type="EMBL" id="MCP2347187.1"/>
    </source>
</evidence>
<keyword evidence="2" id="KW-1185">Reference proteome</keyword>
<protein>
    <submittedName>
        <fullName evidence="1">Uncharacterized membrane protein YhaH (DUF805 family)</fullName>
    </submittedName>
</protein>
<accession>A0ABT1K0I8</accession>
<dbReference type="Proteomes" id="UP001320766">
    <property type="component" value="Unassembled WGS sequence"/>
</dbReference>
<evidence type="ECO:0000313" key="2">
    <source>
        <dbReference type="Proteomes" id="UP001320766"/>
    </source>
</evidence>
<name>A0ABT1K0I8_9ACTN</name>
<proteinExistence type="predicted"/>
<dbReference type="EMBL" id="JAMZEC010000001">
    <property type="protein sequence ID" value="MCP2347187.1"/>
    <property type="molecule type" value="Genomic_DNA"/>
</dbReference>
<gene>
    <name evidence="1" type="ORF">HD595_003309</name>
</gene>
<sequence length="143" mass="15204">MRYAWLCHPVTVAGVVVLLLNDHLLKQTWPGFVTGKLSDVAGLVVAPPLAALLFRRRADLAATLLTGALFTLAKTTQTGAEAASHLFTLVAGPSHVLDDPTDLLALPALALTARRWPPRSCSPWGWWPGSPSSSGVRLCGRTS</sequence>
<dbReference type="RefSeq" id="WP_253769987.1">
    <property type="nucleotide sequence ID" value="NZ_BAAAVE010000004.1"/>
</dbReference>
<reference evidence="1 2" key="1">
    <citation type="submission" date="2022-06" db="EMBL/GenBank/DDBJ databases">
        <title>Sequencing the genomes of 1000 actinobacteria strains.</title>
        <authorList>
            <person name="Klenk H.-P."/>
        </authorList>
    </citation>
    <scope>NUCLEOTIDE SEQUENCE [LARGE SCALE GENOMIC DNA]</scope>
    <source>
        <strain evidence="1 2">DSM 44170</strain>
    </source>
</reference>
<organism evidence="1 2">
    <name type="scientific">Nonomuraea roseoviolacea subsp. carminata</name>
    <dbReference type="NCBI Taxonomy" id="160689"/>
    <lineage>
        <taxon>Bacteria</taxon>
        <taxon>Bacillati</taxon>
        <taxon>Actinomycetota</taxon>
        <taxon>Actinomycetes</taxon>
        <taxon>Streptosporangiales</taxon>
        <taxon>Streptosporangiaceae</taxon>
        <taxon>Nonomuraea</taxon>
    </lineage>
</organism>